<dbReference type="Gene3D" id="3.90.870.10">
    <property type="entry name" value="DHBP synthase"/>
    <property type="match status" value="1"/>
</dbReference>
<keyword evidence="6" id="KW-0819">tRNA processing</keyword>
<dbReference type="InterPro" id="IPR006070">
    <property type="entry name" value="Sua5-like_dom"/>
</dbReference>
<keyword evidence="4" id="KW-0963">Cytoplasm</keyword>
<proteinExistence type="inferred from homology"/>
<organism evidence="13 14">
    <name type="scientific">Candidatus Kaiserbacteria bacterium RIFCSPHIGHO2_01_FULL_54_36b</name>
    <dbReference type="NCBI Taxonomy" id="1798483"/>
    <lineage>
        <taxon>Bacteria</taxon>
        <taxon>Candidatus Kaiseribacteriota</taxon>
    </lineage>
</organism>
<dbReference type="AlphaFoldDB" id="A0A1F6CRD3"/>
<comment type="caution">
    <text evidence="13">The sequence shown here is derived from an EMBL/GenBank/DDBJ whole genome shotgun (WGS) entry which is preliminary data.</text>
</comment>
<evidence type="ECO:0000313" key="13">
    <source>
        <dbReference type="EMBL" id="OGG51640.1"/>
    </source>
</evidence>
<dbReference type="GO" id="GO:0005737">
    <property type="term" value="C:cytoplasm"/>
    <property type="evidence" value="ECO:0007669"/>
    <property type="project" value="UniProtKB-SubCell"/>
</dbReference>
<evidence type="ECO:0000256" key="2">
    <source>
        <dbReference type="ARBA" id="ARBA00007663"/>
    </source>
</evidence>
<dbReference type="PANTHER" id="PTHR17490">
    <property type="entry name" value="SUA5"/>
    <property type="match status" value="1"/>
</dbReference>
<dbReference type="GO" id="GO:0003725">
    <property type="term" value="F:double-stranded RNA binding"/>
    <property type="evidence" value="ECO:0007669"/>
    <property type="project" value="InterPro"/>
</dbReference>
<dbReference type="GO" id="GO:0006450">
    <property type="term" value="P:regulation of translational fidelity"/>
    <property type="evidence" value="ECO:0007669"/>
    <property type="project" value="TreeGrafter"/>
</dbReference>
<dbReference type="GO" id="GO:0008033">
    <property type="term" value="P:tRNA processing"/>
    <property type="evidence" value="ECO:0007669"/>
    <property type="project" value="UniProtKB-KW"/>
</dbReference>
<evidence type="ECO:0000256" key="11">
    <source>
        <dbReference type="ARBA" id="ARBA00048366"/>
    </source>
</evidence>
<comment type="catalytic activity">
    <reaction evidence="11">
        <text>L-threonine + hydrogencarbonate + ATP = L-threonylcarbamoyladenylate + diphosphate + H2O</text>
        <dbReference type="Rhea" id="RHEA:36407"/>
        <dbReference type="ChEBI" id="CHEBI:15377"/>
        <dbReference type="ChEBI" id="CHEBI:17544"/>
        <dbReference type="ChEBI" id="CHEBI:30616"/>
        <dbReference type="ChEBI" id="CHEBI:33019"/>
        <dbReference type="ChEBI" id="CHEBI:57926"/>
        <dbReference type="ChEBI" id="CHEBI:73682"/>
        <dbReference type="EC" id="2.7.7.87"/>
    </reaction>
</comment>
<keyword evidence="7" id="KW-0548">Nucleotidyltransferase</keyword>
<dbReference type="NCBIfam" id="TIGR00057">
    <property type="entry name" value="L-threonylcarbamoyladenylate synthase"/>
    <property type="match status" value="1"/>
</dbReference>
<accession>A0A1F6CRD3</accession>
<name>A0A1F6CRD3_9BACT</name>
<dbReference type="GO" id="GO:0005524">
    <property type="term" value="F:ATP binding"/>
    <property type="evidence" value="ECO:0007669"/>
    <property type="project" value="UniProtKB-KW"/>
</dbReference>
<feature type="domain" description="YrdC-like" evidence="12">
    <location>
        <begin position="2"/>
        <end position="196"/>
    </location>
</feature>
<evidence type="ECO:0000256" key="6">
    <source>
        <dbReference type="ARBA" id="ARBA00022694"/>
    </source>
</evidence>
<protein>
    <recommendedName>
        <fullName evidence="10">L-threonylcarbamoyladenylate synthase</fullName>
        <ecNumber evidence="3">2.7.7.87</ecNumber>
    </recommendedName>
    <alternativeName>
        <fullName evidence="10">L-threonylcarbamoyladenylate synthase</fullName>
    </alternativeName>
</protein>
<dbReference type="SUPFAM" id="SSF55821">
    <property type="entry name" value="YrdC/RibB"/>
    <property type="match status" value="1"/>
</dbReference>
<evidence type="ECO:0000256" key="3">
    <source>
        <dbReference type="ARBA" id="ARBA00012584"/>
    </source>
</evidence>
<evidence type="ECO:0000256" key="1">
    <source>
        <dbReference type="ARBA" id="ARBA00004496"/>
    </source>
</evidence>
<dbReference type="PROSITE" id="PS51163">
    <property type="entry name" value="YRDC"/>
    <property type="match status" value="1"/>
</dbReference>
<gene>
    <name evidence="13" type="ORF">A2704_02390</name>
</gene>
<dbReference type="EC" id="2.7.7.87" evidence="3"/>
<dbReference type="Pfam" id="PF01300">
    <property type="entry name" value="Sua5_yciO_yrdC"/>
    <property type="match status" value="1"/>
</dbReference>
<keyword evidence="8" id="KW-0547">Nucleotide-binding</keyword>
<sequence>MGECAARAAGILRAGGVVLYPTDTLYGLGANALSDEAVAKVKLIKGRDEGKPIHAIVSDLDMAARYGEVGEDARMLAQEFGGKVTLIVKKRKDFDTGIMRGIPTFGFRVPDNQFCIALARALGTPVTATSANKSGEKPERSPEKILTQLGHSNILENIGMLDLVIDAGELPERAPSTVVDLSGAELELVVLREGAISAASLHLPRAKGTTMQ</sequence>
<comment type="subcellular location">
    <subcellularLocation>
        <location evidence="1">Cytoplasm</location>
    </subcellularLocation>
</comment>
<dbReference type="GO" id="GO:0000049">
    <property type="term" value="F:tRNA binding"/>
    <property type="evidence" value="ECO:0007669"/>
    <property type="project" value="TreeGrafter"/>
</dbReference>
<reference evidence="13 14" key="1">
    <citation type="journal article" date="2016" name="Nat. Commun.">
        <title>Thousands of microbial genomes shed light on interconnected biogeochemical processes in an aquifer system.</title>
        <authorList>
            <person name="Anantharaman K."/>
            <person name="Brown C.T."/>
            <person name="Hug L.A."/>
            <person name="Sharon I."/>
            <person name="Castelle C.J."/>
            <person name="Probst A.J."/>
            <person name="Thomas B.C."/>
            <person name="Singh A."/>
            <person name="Wilkins M.J."/>
            <person name="Karaoz U."/>
            <person name="Brodie E.L."/>
            <person name="Williams K.H."/>
            <person name="Hubbard S.S."/>
            <person name="Banfield J.F."/>
        </authorList>
    </citation>
    <scope>NUCLEOTIDE SEQUENCE [LARGE SCALE GENOMIC DNA]</scope>
</reference>
<evidence type="ECO:0000313" key="14">
    <source>
        <dbReference type="Proteomes" id="UP000176445"/>
    </source>
</evidence>
<evidence type="ECO:0000256" key="10">
    <source>
        <dbReference type="ARBA" id="ARBA00029774"/>
    </source>
</evidence>
<dbReference type="GO" id="GO:0061710">
    <property type="term" value="F:L-threonylcarbamoyladenylate synthase"/>
    <property type="evidence" value="ECO:0007669"/>
    <property type="project" value="UniProtKB-EC"/>
</dbReference>
<keyword evidence="9" id="KW-0067">ATP-binding</keyword>
<keyword evidence="5" id="KW-0808">Transferase</keyword>
<evidence type="ECO:0000256" key="7">
    <source>
        <dbReference type="ARBA" id="ARBA00022695"/>
    </source>
</evidence>
<evidence type="ECO:0000256" key="8">
    <source>
        <dbReference type="ARBA" id="ARBA00022741"/>
    </source>
</evidence>
<dbReference type="Proteomes" id="UP000176445">
    <property type="component" value="Unassembled WGS sequence"/>
</dbReference>
<comment type="similarity">
    <text evidence="2">Belongs to the SUA5 family.</text>
</comment>
<dbReference type="PANTHER" id="PTHR17490:SF16">
    <property type="entry name" value="THREONYLCARBAMOYL-AMP SYNTHASE"/>
    <property type="match status" value="1"/>
</dbReference>
<evidence type="ECO:0000259" key="12">
    <source>
        <dbReference type="PROSITE" id="PS51163"/>
    </source>
</evidence>
<dbReference type="EMBL" id="MFKW01000020">
    <property type="protein sequence ID" value="OGG51640.1"/>
    <property type="molecule type" value="Genomic_DNA"/>
</dbReference>
<dbReference type="InterPro" id="IPR017945">
    <property type="entry name" value="DHBP_synth_RibB-like_a/b_dom"/>
</dbReference>
<dbReference type="InterPro" id="IPR050156">
    <property type="entry name" value="TC-AMP_synthase_SUA5"/>
</dbReference>
<evidence type="ECO:0000256" key="5">
    <source>
        <dbReference type="ARBA" id="ARBA00022679"/>
    </source>
</evidence>
<evidence type="ECO:0000256" key="4">
    <source>
        <dbReference type="ARBA" id="ARBA00022490"/>
    </source>
</evidence>
<evidence type="ECO:0000256" key="9">
    <source>
        <dbReference type="ARBA" id="ARBA00022840"/>
    </source>
</evidence>